<keyword evidence="19" id="KW-1185">Reference proteome</keyword>
<evidence type="ECO:0000313" key="19">
    <source>
        <dbReference type="Proteomes" id="UP001207626"/>
    </source>
</evidence>
<evidence type="ECO:0000256" key="10">
    <source>
        <dbReference type="ARBA" id="ARBA00023235"/>
    </source>
</evidence>
<keyword evidence="2 13" id="KW-0547">Nucleotide-binding</keyword>
<comment type="cofactor">
    <cofactor evidence="13">
        <name>Mg(2+)</name>
        <dbReference type="ChEBI" id="CHEBI:18420"/>
    </cofactor>
</comment>
<dbReference type="InterPro" id="IPR014016">
    <property type="entry name" value="UvrD-like_ATP-bd"/>
</dbReference>
<dbReference type="Pfam" id="PF00580">
    <property type="entry name" value="UvrD-helicase"/>
    <property type="match status" value="1"/>
</dbReference>
<evidence type="ECO:0000256" key="8">
    <source>
        <dbReference type="ARBA" id="ARBA00023125"/>
    </source>
</evidence>
<dbReference type="InterPro" id="IPR000212">
    <property type="entry name" value="DNA_helicase_UvrD/REP"/>
</dbReference>
<feature type="binding site" evidence="14">
    <location>
        <begin position="85"/>
        <end position="92"/>
    </location>
    <ligand>
        <name>ATP</name>
        <dbReference type="ChEBI" id="CHEBI:30616"/>
    </ligand>
</feature>
<feature type="compositionally biased region" description="Acidic residues" evidence="15">
    <location>
        <begin position="615"/>
        <end position="626"/>
    </location>
</feature>
<dbReference type="Pfam" id="PF13361">
    <property type="entry name" value="UvrD_C"/>
    <property type="match status" value="1"/>
</dbReference>
<dbReference type="EC" id="5.6.2.4" evidence="13"/>
<name>A0ABT4DLF9_9BACL</name>
<dbReference type="EC" id="3.1.-.-" evidence="13"/>
<keyword evidence="4 13" id="KW-0378">Hydrolase</keyword>
<dbReference type="InterPro" id="IPR014017">
    <property type="entry name" value="DNA_helicase_UvrD-like_C"/>
</dbReference>
<dbReference type="Gene3D" id="1.10.274.50">
    <property type="match status" value="1"/>
</dbReference>
<evidence type="ECO:0000256" key="12">
    <source>
        <dbReference type="ARBA" id="ARBA00048988"/>
    </source>
</evidence>
<comment type="subunit">
    <text evidence="13">Heterodimer of AddA and AddB/RexB.</text>
</comment>
<keyword evidence="8 13" id="KW-0238">DNA-binding</keyword>
<dbReference type="Pfam" id="PF12705">
    <property type="entry name" value="PDDEXK_1"/>
    <property type="match status" value="1"/>
</dbReference>
<evidence type="ECO:0000256" key="6">
    <source>
        <dbReference type="ARBA" id="ARBA00022839"/>
    </source>
</evidence>
<evidence type="ECO:0000256" key="3">
    <source>
        <dbReference type="ARBA" id="ARBA00022763"/>
    </source>
</evidence>
<evidence type="ECO:0000256" key="13">
    <source>
        <dbReference type="HAMAP-Rule" id="MF_01451"/>
    </source>
</evidence>
<keyword evidence="10 13" id="KW-0413">Isomerase</keyword>
<comment type="catalytic activity">
    <reaction evidence="12 13">
        <text>ATP + H2O = ADP + phosphate + H(+)</text>
        <dbReference type="Rhea" id="RHEA:13065"/>
        <dbReference type="ChEBI" id="CHEBI:15377"/>
        <dbReference type="ChEBI" id="CHEBI:15378"/>
        <dbReference type="ChEBI" id="CHEBI:30616"/>
        <dbReference type="ChEBI" id="CHEBI:43474"/>
        <dbReference type="ChEBI" id="CHEBI:456216"/>
        <dbReference type="EC" id="5.6.2.4"/>
    </reaction>
</comment>
<dbReference type="Gene3D" id="3.40.50.300">
    <property type="entry name" value="P-loop containing nucleotide triphosphate hydrolases"/>
    <property type="match status" value="4"/>
</dbReference>
<dbReference type="InterPro" id="IPR014152">
    <property type="entry name" value="AddA"/>
</dbReference>
<evidence type="ECO:0000256" key="15">
    <source>
        <dbReference type="SAM" id="MobiDB-lite"/>
    </source>
</evidence>
<feature type="domain" description="UvrD-like helicase C-terminal" evidence="17">
    <location>
        <begin position="607"/>
        <end position="925"/>
    </location>
</feature>
<reference evidence="18 19" key="1">
    <citation type="submission" date="2022-05" db="EMBL/GenBank/DDBJ databases">
        <title>Genome Sequencing of Bee-Associated Microbes.</title>
        <authorList>
            <person name="Dunlap C."/>
        </authorList>
    </citation>
    <scope>NUCLEOTIDE SEQUENCE [LARGE SCALE GENOMIC DNA]</scope>
    <source>
        <strain evidence="18 19">NRRL NRS-1438</strain>
    </source>
</reference>
<dbReference type="InterPro" id="IPR011335">
    <property type="entry name" value="Restrct_endonuc-II-like"/>
</dbReference>
<feature type="compositionally biased region" description="Low complexity" evidence="15">
    <location>
        <begin position="627"/>
        <end position="636"/>
    </location>
</feature>
<evidence type="ECO:0000256" key="1">
    <source>
        <dbReference type="ARBA" id="ARBA00022722"/>
    </source>
</evidence>
<keyword evidence="3 13" id="KW-0227">DNA damage</keyword>
<keyword evidence="6 13" id="KW-0269">Exonuclease</keyword>
<dbReference type="Proteomes" id="UP001207626">
    <property type="component" value="Unassembled WGS sequence"/>
</dbReference>
<dbReference type="SUPFAM" id="SSF52980">
    <property type="entry name" value="Restriction endonuclease-like"/>
    <property type="match status" value="1"/>
</dbReference>
<comment type="function">
    <text evidence="13">The heterodimer acts as both an ATP-dependent DNA helicase and an ATP-dependent, dual-direction single-stranded exonuclease. Recognizes the chi site generating a DNA molecule suitable for the initiation of homologous recombination. The AddA nuclease domain is required for chi fragment generation; this subunit has the helicase and 3' -&gt; 5' nuclease activities.</text>
</comment>
<dbReference type="InterPro" id="IPR038726">
    <property type="entry name" value="PDDEXK_AddAB-type"/>
</dbReference>
<dbReference type="SUPFAM" id="SSF52540">
    <property type="entry name" value="P-loop containing nucleoside triphosphate hydrolases"/>
    <property type="match status" value="1"/>
</dbReference>
<dbReference type="RefSeq" id="WP_087432575.1">
    <property type="nucleotide sequence ID" value="NZ_JAMDLV010000009.1"/>
</dbReference>
<keyword evidence="9 13" id="KW-0234">DNA repair</keyword>
<dbReference type="PANTHER" id="PTHR11070:SF48">
    <property type="entry name" value="ATP-DEPENDENT HELICASE_NUCLEASE SUBUNIT A"/>
    <property type="match status" value="1"/>
</dbReference>
<comment type="similarity">
    <text evidence="13">Belongs to the helicase family. AddA subfamily.</text>
</comment>
<gene>
    <name evidence="13" type="primary">addA</name>
    <name evidence="18" type="ORF">M5X09_00120</name>
</gene>
<sequence length="1451" mass="163259">MAQPSNKNSEMDVDSRTQSGQTANADGELEQFMTHPEPGTEVAEEGPDNGEIAVRELPPKPADSTWTDEQWRAIVDGGQNVLVAAAAGSGKTAVLVERIIRKISDESDPVHVDQLLVATFTKAAASEMRERIRLALERELEEKPESEHLRRQLALLNRASITTLHSFCLEVIQRHFQTVSLDPAFRIANETETELMRQDVLEELFEERYAAEGPEFRRMVDWFSGERSDEAAFRLVQRLYDFSRSHPWPDAWLNGMAAAFEVKSIAQLGQSSWAESVMADARLTLNGIAQLLRQANRLLDAPGGPEPYRQTLEQELAGALALAEAARREPWEQLHASFDLLTFGRLAACRGDQYDKSLQEQVKRLRDQAKARLQQLRDELFRRTPEEFLKELNDLVPIMQAIADAVRDFGERFEEAKRKKGWLDFSDLEHYCLRILRGQDSTPEQAMPSEAALEYQQQFVEILLDEYQDTNMVQEAIVNLITRPGKGNRFMVGDVKQSIYRFRLAEPGLFLHKYQSYAADGSGRGIRIDLARNFRSRQGVVDAVNMLFRQVMSANVAELSYDEAAELVCGASYPTVEKMAEDLNVSAAELEKRQQYAAELMIIEKGGQAGSDAAGAEDDEEADAAADVESGAEAQAGLDPAEIETARLEARAIASRIRRLLGDEGEPPFLVFDKKQKRMRPVTYRDIVILLRATQAWAPLMVEELRLEGIPAYAEFNTGYFRATEVEVVLSLLRVIDNPQQDIPLAAVLRSPIVGLTAEELANIRLLGKGSFYDTVCLALQAEADAPQAGAALPAEAELPALPLSVATGAGRDWTSKIRRFMTRLEQWRNAARQGSLSELIWQVYRETGYYEWAGGLAGGMQRQANLRALYDRARQYESSSIRGLFRFLRFIDRMRDTGGDLGTARTLGEQEDVVRIMTIHKSKGLEFPVVILAGLSKRFNQQDLTAPFLMHKQLGFGPRYVDEALRVTYPTLPNLAIKRQMRMELLAEEMRVLYVALTRPKEKMILIGTVNDAEKVIQQWGEALDVDPLLLPDYMVARARSYLDWIGPAVIRHPSAAEWRRYAGLPNRNGECLLEERAEWQLSFMPASVLAAGLQLESPDVDEERAALLEAISKLELLQDKPQSPWQAWIEERLAWRDPHRIASMLAAKTSVTEMKRLAAAEEWPSVEWVEQPASGEEAAADAAALGDTAMEALYQSEAAVATQPVRQGDSDRLGYGNGFTLHLQRPRFMEEQQVTPAERGTVYHNLMQHLPLQEQMTIEIIQQTLAHMVGRQLMTEKQAKAVQMDAVLAFFESEVGQQLLKADWVQRELPFSYGLTAAEAYTVEMKRQWQEKLTAEETVLGASGAAESASRERFVATSTFAARDDSGLLDHETVLVQGVIDCVFEWNGQLVLLDFKTDKVLAHRGGLPALSEHYRFQLNVYARAIEHIWKRPIDRKVLYFFDARQACEL</sequence>
<dbReference type="InterPro" id="IPR011604">
    <property type="entry name" value="PDDEXK-like_dom_sf"/>
</dbReference>
<organism evidence="18 19">
    <name type="scientific">Paenibacillus apiarius</name>
    <dbReference type="NCBI Taxonomy" id="46240"/>
    <lineage>
        <taxon>Bacteria</taxon>
        <taxon>Bacillati</taxon>
        <taxon>Bacillota</taxon>
        <taxon>Bacilli</taxon>
        <taxon>Bacillales</taxon>
        <taxon>Paenibacillaceae</taxon>
        <taxon>Paenibacillus</taxon>
    </lineage>
</organism>
<evidence type="ECO:0000259" key="17">
    <source>
        <dbReference type="PROSITE" id="PS51217"/>
    </source>
</evidence>
<dbReference type="PANTHER" id="PTHR11070">
    <property type="entry name" value="UVRD / RECB / PCRA DNA HELICASE FAMILY MEMBER"/>
    <property type="match status" value="1"/>
</dbReference>
<dbReference type="EMBL" id="JAMDLW010000001">
    <property type="protein sequence ID" value="MCY9518075.1"/>
    <property type="molecule type" value="Genomic_DNA"/>
</dbReference>
<keyword evidence="1 13" id="KW-0540">Nuclease</keyword>
<comment type="caution">
    <text evidence="18">The sequence shown here is derived from an EMBL/GenBank/DDBJ whole genome shotgun (WGS) entry which is preliminary data.</text>
</comment>
<feature type="region of interest" description="Disordered" evidence="15">
    <location>
        <begin position="1"/>
        <end position="47"/>
    </location>
</feature>
<evidence type="ECO:0000256" key="11">
    <source>
        <dbReference type="ARBA" id="ARBA00034617"/>
    </source>
</evidence>
<evidence type="ECO:0000313" key="18">
    <source>
        <dbReference type="EMBL" id="MCY9518075.1"/>
    </source>
</evidence>
<feature type="domain" description="UvrD-like helicase ATP-binding" evidence="16">
    <location>
        <begin position="64"/>
        <end position="537"/>
    </location>
</feature>
<dbReference type="HAMAP" id="MF_01451">
    <property type="entry name" value="AddA"/>
    <property type="match status" value="1"/>
</dbReference>
<dbReference type="Gene3D" id="3.90.320.10">
    <property type="match status" value="1"/>
</dbReference>
<comment type="catalytic activity">
    <reaction evidence="11 13">
        <text>Couples ATP hydrolysis with the unwinding of duplex DNA by translocating in the 3'-5' direction.</text>
        <dbReference type="EC" id="5.6.2.4"/>
    </reaction>
</comment>
<proteinExistence type="inferred from homology"/>
<dbReference type="InterPro" id="IPR027417">
    <property type="entry name" value="P-loop_NTPase"/>
</dbReference>
<evidence type="ECO:0000256" key="5">
    <source>
        <dbReference type="ARBA" id="ARBA00022806"/>
    </source>
</evidence>
<keyword evidence="5 13" id="KW-0347">Helicase</keyword>
<dbReference type="PROSITE" id="PS51217">
    <property type="entry name" value="UVRD_HELICASE_CTER"/>
    <property type="match status" value="1"/>
</dbReference>
<evidence type="ECO:0000256" key="2">
    <source>
        <dbReference type="ARBA" id="ARBA00022741"/>
    </source>
</evidence>
<feature type="region of interest" description="Disordered" evidence="15">
    <location>
        <begin position="609"/>
        <end position="636"/>
    </location>
</feature>
<evidence type="ECO:0000256" key="9">
    <source>
        <dbReference type="ARBA" id="ARBA00023204"/>
    </source>
</evidence>
<dbReference type="PROSITE" id="PS51198">
    <property type="entry name" value="UVRD_HELICASE_ATP_BIND"/>
    <property type="match status" value="1"/>
</dbReference>
<evidence type="ECO:0000256" key="14">
    <source>
        <dbReference type="PROSITE-ProRule" id="PRU00560"/>
    </source>
</evidence>
<evidence type="ECO:0000259" key="16">
    <source>
        <dbReference type="PROSITE" id="PS51198"/>
    </source>
</evidence>
<protein>
    <recommendedName>
        <fullName evidence="13">ATP-dependent helicase/nuclease subunit A</fullName>
        <ecNumber evidence="13">3.1.-.-</ecNumber>
        <ecNumber evidence="13">5.6.2.4</ecNumber>
    </recommendedName>
    <alternativeName>
        <fullName evidence="13">ATP-dependent helicase/nuclease AddA</fullName>
    </alternativeName>
    <alternativeName>
        <fullName evidence="13">DNA 3'-5' helicase AddA</fullName>
    </alternativeName>
</protein>
<evidence type="ECO:0000256" key="4">
    <source>
        <dbReference type="ARBA" id="ARBA00022801"/>
    </source>
</evidence>
<accession>A0ABT4DLF9</accession>
<evidence type="ECO:0000256" key="7">
    <source>
        <dbReference type="ARBA" id="ARBA00022840"/>
    </source>
</evidence>
<keyword evidence="7 13" id="KW-0067">ATP-binding</keyword>